<proteinExistence type="predicted"/>
<reference evidence="2 3" key="1">
    <citation type="submission" date="2024-08" db="EMBL/GenBank/DDBJ databases">
        <authorList>
            <person name="Cucini C."/>
            <person name="Frati F."/>
        </authorList>
    </citation>
    <scope>NUCLEOTIDE SEQUENCE [LARGE SCALE GENOMIC DNA]</scope>
</reference>
<feature type="transmembrane region" description="Helical" evidence="1">
    <location>
        <begin position="293"/>
        <end position="318"/>
    </location>
</feature>
<evidence type="ECO:0000256" key="1">
    <source>
        <dbReference type="SAM" id="Phobius"/>
    </source>
</evidence>
<feature type="transmembrane region" description="Helical" evidence="1">
    <location>
        <begin position="96"/>
        <end position="116"/>
    </location>
</feature>
<keyword evidence="3" id="KW-1185">Reference proteome</keyword>
<dbReference type="EMBL" id="CAXLJM020000019">
    <property type="protein sequence ID" value="CAL8085704.1"/>
    <property type="molecule type" value="Genomic_DNA"/>
</dbReference>
<feature type="transmembrane region" description="Helical" evidence="1">
    <location>
        <begin position="211"/>
        <end position="236"/>
    </location>
</feature>
<sequence length="422" mass="49323">MVSPQQNVIVSDTIKAIIKYRWRVQLYVGLATFLEWDSENWEYIPVPQSLIYFYWNACILTHCALPFPFILAIYLWLKLHGTKGEPVTPIEFGTNILGWTICCTATQIIIFCYLLMKRHMDFIHLMNEIFRYCKFLEGKMHRNHLQFGPYQRKVIRELGYLVIYLAIVCTSMPIAYAGIFLNRYDPIHQLLLDVFEIDVKLELRYIKILGFMFWVLSSIGVVIFQILVLIVVYYGFANICMASLVPRNLHLHHTSQRLHKYHVETTCFGVLEDEEVVRMYRTQQMFNVLVNDIYASLLFSIHQPILMIIIVGISFVVFKIFHVVVAMGFLAPVMAFGGIFVVLFVVYLESENLGMLIEHSAAFKIVGRGFSSRRSLLWKFAVSCPILWFDLAHPFFKISRGTFCDFFCKYVDFFITLLVSRY</sequence>
<keyword evidence="1" id="KW-1133">Transmembrane helix</keyword>
<feature type="transmembrane region" description="Helical" evidence="1">
    <location>
        <begin position="324"/>
        <end position="348"/>
    </location>
</feature>
<keyword evidence="1" id="KW-0472">Membrane</keyword>
<evidence type="ECO:0000313" key="2">
    <source>
        <dbReference type="EMBL" id="CAL8085704.1"/>
    </source>
</evidence>
<gene>
    <name evidence="2" type="ORF">ODALV1_LOCUS6200</name>
</gene>
<dbReference type="Proteomes" id="UP001642540">
    <property type="component" value="Unassembled WGS sequence"/>
</dbReference>
<evidence type="ECO:0000313" key="3">
    <source>
        <dbReference type="Proteomes" id="UP001642540"/>
    </source>
</evidence>
<keyword evidence="1" id="KW-0812">Transmembrane</keyword>
<evidence type="ECO:0008006" key="4">
    <source>
        <dbReference type="Google" id="ProtNLM"/>
    </source>
</evidence>
<comment type="caution">
    <text evidence="2">The sequence shown here is derived from an EMBL/GenBank/DDBJ whole genome shotgun (WGS) entry which is preliminary data.</text>
</comment>
<name>A0ABP1Q5P7_9HEXA</name>
<accession>A0ABP1Q5P7</accession>
<feature type="transmembrane region" description="Helical" evidence="1">
    <location>
        <begin position="53"/>
        <end position="76"/>
    </location>
</feature>
<protein>
    <recommendedName>
        <fullName evidence="4">Odorant receptor</fullName>
    </recommendedName>
</protein>
<organism evidence="2 3">
    <name type="scientific">Orchesella dallaii</name>
    <dbReference type="NCBI Taxonomy" id="48710"/>
    <lineage>
        <taxon>Eukaryota</taxon>
        <taxon>Metazoa</taxon>
        <taxon>Ecdysozoa</taxon>
        <taxon>Arthropoda</taxon>
        <taxon>Hexapoda</taxon>
        <taxon>Collembola</taxon>
        <taxon>Entomobryomorpha</taxon>
        <taxon>Entomobryoidea</taxon>
        <taxon>Orchesellidae</taxon>
        <taxon>Orchesellinae</taxon>
        <taxon>Orchesella</taxon>
    </lineage>
</organism>
<feature type="transmembrane region" description="Helical" evidence="1">
    <location>
        <begin position="158"/>
        <end position="181"/>
    </location>
</feature>